<keyword evidence="1" id="KW-0472">Membrane</keyword>
<dbReference type="RefSeq" id="WP_058442606.1">
    <property type="nucleotide sequence ID" value="NZ_CAAAHU010000004.1"/>
</dbReference>
<dbReference type="PANTHER" id="PTHR38684">
    <property type="entry name" value="PROTEIN AMPE"/>
    <property type="match status" value="1"/>
</dbReference>
<dbReference type="AlphaFoldDB" id="A0A0W0S5C8"/>
<dbReference type="GO" id="GO:0005886">
    <property type="term" value="C:plasma membrane"/>
    <property type="evidence" value="ECO:0007669"/>
    <property type="project" value="TreeGrafter"/>
</dbReference>
<evidence type="ECO:0000313" key="3">
    <source>
        <dbReference type="Proteomes" id="UP000054742"/>
    </source>
</evidence>
<dbReference type="PANTHER" id="PTHR38684:SF1">
    <property type="entry name" value="PROTEIN AMPE"/>
    <property type="match status" value="1"/>
</dbReference>
<feature type="transmembrane region" description="Helical" evidence="1">
    <location>
        <begin position="125"/>
        <end position="146"/>
    </location>
</feature>
<dbReference type="InterPro" id="IPR052966">
    <property type="entry name" value="Beta-lactamase_Reg"/>
</dbReference>
<dbReference type="GO" id="GO:0046677">
    <property type="term" value="P:response to antibiotic"/>
    <property type="evidence" value="ECO:0007669"/>
    <property type="project" value="TreeGrafter"/>
</dbReference>
<evidence type="ECO:0000256" key="1">
    <source>
        <dbReference type="SAM" id="Phobius"/>
    </source>
</evidence>
<dbReference type="Pfam" id="PF17113">
    <property type="entry name" value="AmpE"/>
    <property type="match status" value="1"/>
</dbReference>
<dbReference type="OrthoDB" id="9811967at2"/>
<evidence type="ECO:0000313" key="2">
    <source>
        <dbReference type="EMBL" id="KTC78347.1"/>
    </source>
</evidence>
<dbReference type="PATRIC" id="fig|29422.6.peg.2802"/>
<keyword evidence="3" id="KW-1185">Reference proteome</keyword>
<dbReference type="EMBL" id="LNXV01000033">
    <property type="protein sequence ID" value="KTC78347.1"/>
    <property type="molecule type" value="Genomic_DNA"/>
</dbReference>
<name>A0A0W0S5C8_9GAMM</name>
<keyword evidence="1" id="KW-1133">Transmembrane helix</keyword>
<comment type="caution">
    <text evidence="2">The sequence shown here is derived from an EMBL/GenBank/DDBJ whole genome shotgun (WGS) entry which is preliminary data.</text>
</comment>
<accession>A0A0W0S5C8</accession>
<proteinExistence type="predicted"/>
<keyword evidence="1" id="KW-0812">Transmembrane</keyword>
<protein>
    <submittedName>
        <fullName evidence="2">Inner membrane protein AmpE</fullName>
    </submittedName>
</protein>
<dbReference type="Proteomes" id="UP000054742">
    <property type="component" value="Unassembled WGS sequence"/>
</dbReference>
<sequence length="251" mass="28521">MKLLVIVLCLLSERYLVHAISHRRFYWFPAYFAAISQKLSMSETSLLSQILILCAVVLPPVLICWLILYIFSHLVFGFIGLLLHLIIFYYCLGPQNSFYPIREEGEDQESEAVVGNYFAKVNGELFAVIFWYIVIGPIGVLLYRLISLCQKQLATANLAQIITNVLDWIPARLTVLLYLLVGNFQRGIHFFVQMLFSPPDKNDTVLSQGGLLAARTNESEPVPMPYAESLVVHALIVYLVFLALFTLVSWL</sequence>
<feature type="transmembrane region" description="Helical" evidence="1">
    <location>
        <begin position="46"/>
        <end position="67"/>
    </location>
</feature>
<feature type="transmembrane region" description="Helical" evidence="1">
    <location>
        <begin position="230"/>
        <end position="250"/>
    </location>
</feature>
<reference evidence="2 3" key="1">
    <citation type="submission" date="2015-11" db="EMBL/GenBank/DDBJ databases">
        <title>Genomic analysis of 38 Legionella species identifies large and diverse effector repertoires.</title>
        <authorList>
            <person name="Burstein D."/>
            <person name="Amaro F."/>
            <person name="Zusman T."/>
            <person name="Lifshitz Z."/>
            <person name="Cohen O."/>
            <person name="Gilbert J.A."/>
            <person name="Pupko T."/>
            <person name="Shuman H.A."/>
            <person name="Segal G."/>
        </authorList>
    </citation>
    <scope>NUCLEOTIDE SEQUENCE [LARGE SCALE GENOMIC DNA]</scope>
    <source>
        <strain evidence="2 3">ATCC 43878</strain>
    </source>
</reference>
<organism evidence="2 3">
    <name type="scientific">Legionella brunensis</name>
    <dbReference type="NCBI Taxonomy" id="29422"/>
    <lineage>
        <taxon>Bacteria</taxon>
        <taxon>Pseudomonadati</taxon>
        <taxon>Pseudomonadota</taxon>
        <taxon>Gammaproteobacteria</taxon>
        <taxon>Legionellales</taxon>
        <taxon>Legionellaceae</taxon>
        <taxon>Legionella</taxon>
    </lineage>
</organism>
<gene>
    <name evidence="2" type="ORF">Lbru_2639</name>
</gene>
<dbReference type="STRING" id="29422.Lbru_2639"/>
<feature type="transmembrane region" description="Helical" evidence="1">
    <location>
        <begin position="158"/>
        <end position="181"/>
    </location>
</feature>
<dbReference type="InterPro" id="IPR031347">
    <property type="entry name" value="AmpE"/>
</dbReference>
<feature type="transmembrane region" description="Helical" evidence="1">
    <location>
        <begin position="74"/>
        <end position="92"/>
    </location>
</feature>